<proteinExistence type="predicted"/>
<gene>
    <name evidence="1" type="ORF">BIY29_05370</name>
</gene>
<dbReference type="Proteomes" id="UP000285648">
    <property type="component" value="Unassembled WGS sequence"/>
</dbReference>
<dbReference type="AlphaFoldDB" id="A0A421DRA8"/>
<comment type="caution">
    <text evidence="1">The sequence shown here is derived from an EMBL/GenBank/DDBJ whole genome shotgun (WGS) entry which is preliminary data.</text>
</comment>
<protein>
    <submittedName>
        <fullName evidence="1">Uncharacterized protein</fullName>
    </submittedName>
</protein>
<evidence type="ECO:0000313" key="1">
    <source>
        <dbReference type="EMBL" id="RLM26566.1"/>
    </source>
</evidence>
<evidence type="ECO:0000313" key="2">
    <source>
        <dbReference type="Proteomes" id="UP000285648"/>
    </source>
</evidence>
<sequence>MKKFLLLSCFFIPQATLAETYEISVTRDSSNVYRIDGKNSIIHTKYCYVYAYSENAYLRTDGYNNQLIFIDSKDSCDVSGVYGENEIKNGSYEVKVSREDDDWYNIWGTDHFIKTSMCLNLALMDDAILRINGMRGDLIFNNGSQCQAENIYSKIKL</sequence>
<reference evidence="1 2" key="1">
    <citation type="submission" date="2016-09" db="EMBL/GenBank/DDBJ databases">
        <authorList>
            <person name="Doonan J."/>
            <person name="Pachebat J.A."/>
            <person name="Golyshin P.N."/>
            <person name="Denman S."/>
            <person name="Mcdonald J.E."/>
        </authorList>
    </citation>
    <scope>NUCLEOTIDE SEQUENCE [LARGE SCALE GENOMIC DNA]</scope>
    <source>
        <strain evidence="1 2">NCPPB 3934</strain>
    </source>
</reference>
<organism evidence="1 2">
    <name type="scientific">Brenneria alni</name>
    <dbReference type="NCBI Taxonomy" id="71656"/>
    <lineage>
        <taxon>Bacteria</taxon>
        <taxon>Pseudomonadati</taxon>
        <taxon>Pseudomonadota</taxon>
        <taxon>Gammaproteobacteria</taxon>
        <taxon>Enterobacterales</taxon>
        <taxon>Pectobacteriaceae</taxon>
        <taxon>Brenneria</taxon>
    </lineage>
</organism>
<name>A0A421DRA8_9GAMM</name>
<dbReference type="OrthoDB" id="5368679at2"/>
<dbReference type="EMBL" id="MJLZ01000008">
    <property type="protein sequence ID" value="RLM26566.1"/>
    <property type="molecule type" value="Genomic_DNA"/>
</dbReference>
<accession>A0A421DRA8</accession>
<keyword evidence="2" id="KW-1185">Reference proteome</keyword>